<keyword evidence="5" id="KW-1185">Reference proteome</keyword>
<proteinExistence type="predicted"/>
<comment type="caution">
    <text evidence="4">The sequence shown here is derived from an EMBL/GenBank/DDBJ whole genome shotgun (WGS) entry which is preliminary data.</text>
</comment>
<keyword evidence="2" id="KW-0472">Membrane</keyword>
<evidence type="ECO:0000256" key="3">
    <source>
        <dbReference type="SAM" id="SignalP"/>
    </source>
</evidence>
<gene>
    <name evidence="4" type="ORF">ACEWY4_014892</name>
</gene>
<evidence type="ECO:0000313" key="5">
    <source>
        <dbReference type="Proteomes" id="UP001591681"/>
    </source>
</evidence>
<sequence>MATVFLIMLLLLLVSTGLSQGGALPLQSRPTSPPTEVSQPLSQDMSTSPSTNTLLPSSSIYPSTSASSKEIHATTTSQHALVWCRPTITGHLGPRTNRGKPLSRNLWLIAFLCIAICIVVGPLVMLIAKCLPPAHEAQISNGMFGVKLTGVI</sequence>
<keyword evidence="2" id="KW-0812">Transmembrane</keyword>
<feature type="compositionally biased region" description="Polar residues" evidence="1">
    <location>
        <begin position="28"/>
        <end position="45"/>
    </location>
</feature>
<evidence type="ECO:0000313" key="4">
    <source>
        <dbReference type="EMBL" id="KAL2090204.1"/>
    </source>
</evidence>
<name>A0ABD1JTI4_9TELE</name>
<reference evidence="4 5" key="1">
    <citation type="submission" date="2024-09" db="EMBL/GenBank/DDBJ databases">
        <title>A chromosome-level genome assembly of Gray's grenadier anchovy, Coilia grayii.</title>
        <authorList>
            <person name="Fu Z."/>
        </authorList>
    </citation>
    <scope>NUCLEOTIDE SEQUENCE [LARGE SCALE GENOMIC DNA]</scope>
    <source>
        <strain evidence="4">G4</strain>
        <tissue evidence="4">Muscle</tissue>
    </source>
</reference>
<feature type="chain" id="PRO_5044892594" evidence="3">
    <location>
        <begin position="20"/>
        <end position="152"/>
    </location>
</feature>
<organism evidence="4 5">
    <name type="scientific">Coilia grayii</name>
    <name type="common">Gray's grenadier anchovy</name>
    <dbReference type="NCBI Taxonomy" id="363190"/>
    <lineage>
        <taxon>Eukaryota</taxon>
        <taxon>Metazoa</taxon>
        <taxon>Chordata</taxon>
        <taxon>Craniata</taxon>
        <taxon>Vertebrata</taxon>
        <taxon>Euteleostomi</taxon>
        <taxon>Actinopterygii</taxon>
        <taxon>Neopterygii</taxon>
        <taxon>Teleostei</taxon>
        <taxon>Clupei</taxon>
        <taxon>Clupeiformes</taxon>
        <taxon>Clupeoidei</taxon>
        <taxon>Engraulidae</taxon>
        <taxon>Coilinae</taxon>
        <taxon>Coilia</taxon>
    </lineage>
</organism>
<keyword evidence="3" id="KW-0732">Signal</keyword>
<feature type="region of interest" description="Disordered" evidence="1">
    <location>
        <begin position="23"/>
        <end position="56"/>
    </location>
</feature>
<dbReference type="Proteomes" id="UP001591681">
    <property type="component" value="Unassembled WGS sequence"/>
</dbReference>
<protein>
    <submittedName>
        <fullName evidence="4">Uncharacterized protein</fullName>
    </submittedName>
</protein>
<feature type="compositionally biased region" description="Low complexity" evidence="1">
    <location>
        <begin position="46"/>
        <end position="56"/>
    </location>
</feature>
<dbReference type="EMBL" id="JBHFQA010000012">
    <property type="protein sequence ID" value="KAL2090204.1"/>
    <property type="molecule type" value="Genomic_DNA"/>
</dbReference>
<accession>A0ABD1JTI4</accession>
<dbReference type="AlphaFoldDB" id="A0ABD1JTI4"/>
<evidence type="ECO:0000256" key="2">
    <source>
        <dbReference type="SAM" id="Phobius"/>
    </source>
</evidence>
<feature type="signal peptide" evidence="3">
    <location>
        <begin position="1"/>
        <end position="19"/>
    </location>
</feature>
<evidence type="ECO:0000256" key="1">
    <source>
        <dbReference type="SAM" id="MobiDB-lite"/>
    </source>
</evidence>
<feature type="transmembrane region" description="Helical" evidence="2">
    <location>
        <begin position="106"/>
        <end position="128"/>
    </location>
</feature>
<keyword evidence="2" id="KW-1133">Transmembrane helix</keyword>